<keyword evidence="2" id="KW-1133">Transmembrane helix</keyword>
<dbReference type="Proteomes" id="UP000054858">
    <property type="component" value="Unassembled WGS sequence"/>
</dbReference>
<evidence type="ECO:0000313" key="3">
    <source>
        <dbReference type="EMBL" id="KTD39521.1"/>
    </source>
</evidence>
<evidence type="ECO:0000313" key="4">
    <source>
        <dbReference type="Proteomes" id="UP000054858"/>
    </source>
</evidence>
<dbReference type="EMBL" id="LNYP01000019">
    <property type="protein sequence ID" value="KTD39521.1"/>
    <property type="molecule type" value="Genomic_DNA"/>
</dbReference>
<feature type="coiled-coil region" evidence="1">
    <location>
        <begin position="149"/>
        <end position="235"/>
    </location>
</feature>
<keyword evidence="1" id="KW-0175">Coiled coil</keyword>
<proteinExistence type="predicted"/>
<keyword evidence="2" id="KW-0812">Transmembrane</keyword>
<gene>
    <name evidence="3" type="ORF">Loak_0947</name>
</gene>
<name>A0A0W0X4N6_9GAMM</name>
<evidence type="ECO:0000256" key="1">
    <source>
        <dbReference type="SAM" id="Coils"/>
    </source>
</evidence>
<dbReference type="RefSeq" id="WP_035893946.1">
    <property type="nucleotide sequence ID" value="NZ_LCUA01000032.1"/>
</dbReference>
<keyword evidence="2" id="KW-0472">Membrane</keyword>
<accession>A0A0W0X4N6</accession>
<comment type="caution">
    <text evidence="3">The sequence shown here is derived from an EMBL/GenBank/DDBJ whole genome shotgun (WGS) entry which is preliminary data.</text>
</comment>
<dbReference type="AlphaFoldDB" id="A0A0W0X4N6"/>
<evidence type="ECO:0000256" key="2">
    <source>
        <dbReference type="SAM" id="Phobius"/>
    </source>
</evidence>
<reference evidence="3 4" key="1">
    <citation type="submission" date="2015-11" db="EMBL/GenBank/DDBJ databases">
        <title>Genomic analysis of 38 Legionella species identifies large and diverse effector repertoires.</title>
        <authorList>
            <person name="Burstein D."/>
            <person name="Amaro F."/>
            <person name="Zusman T."/>
            <person name="Lifshitz Z."/>
            <person name="Cohen O."/>
            <person name="Gilbert J.A."/>
            <person name="Pupko T."/>
            <person name="Shuman H.A."/>
            <person name="Segal G."/>
        </authorList>
    </citation>
    <scope>NUCLEOTIDE SEQUENCE [LARGE SCALE GENOMIC DNA]</scope>
    <source>
        <strain evidence="3 4">Oak Ridge-10</strain>
    </source>
</reference>
<dbReference type="PATRIC" id="fig|29423.5.peg.995"/>
<protein>
    <submittedName>
        <fullName evidence="3">Inclusion membrane protein A</fullName>
    </submittedName>
</protein>
<feature type="transmembrane region" description="Helical" evidence="2">
    <location>
        <begin position="81"/>
        <end position="114"/>
    </location>
</feature>
<sequence length="382" mass="43473">MSYGKPTTLSRSLKLPSLRKTTFITPKTSQESLNQLRTAQQQISDVKNSLGTLLTSLEENSSLITKAANFWGKRPLWQKIVIGLVIFGTLMSVGLSVHLMILAVIGGIGGLTYLGASLLLDNHYNEHTRVKDNLKSGILALANLFDTMIAALNKIRLQLMQEIAHFKEENKKLTVNIQRLNKEVTHLGEEVQQLSRTQKTLEATEQKLSKLQEEYQRTTDELQEKINELTLLQTASSLEIEKLRKINLTLQGTVQALSNTVIEDESQRREFLNRLEAFLADSTASFHQIADRICEAERELSQIKKELALSNRRYKQLLNRHAIEIGRLERLGKIMSNALPDHEPVSPSPQVKLSLYSKKIRETMQRSHFKDSNNEQLRHLPY</sequence>
<organism evidence="3 4">
    <name type="scientific">Legionella oakridgensis</name>
    <dbReference type="NCBI Taxonomy" id="29423"/>
    <lineage>
        <taxon>Bacteria</taxon>
        <taxon>Pseudomonadati</taxon>
        <taxon>Pseudomonadota</taxon>
        <taxon>Gammaproteobacteria</taxon>
        <taxon>Legionellales</taxon>
        <taxon>Legionellaceae</taxon>
        <taxon>Legionella</taxon>
    </lineage>
</organism>